<keyword evidence="10" id="KW-0479">Metal-binding</keyword>
<dbReference type="PROSITE" id="PS00518">
    <property type="entry name" value="ZF_RING_1"/>
    <property type="match status" value="1"/>
</dbReference>
<dbReference type="Proteomes" id="UP001190640">
    <property type="component" value="Chromosome 4"/>
</dbReference>
<dbReference type="CDD" id="cd16594">
    <property type="entry name" value="RING-HC_TRIM7-like_C-IV"/>
    <property type="match status" value="1"/>
</dbReference>
<dbReference type="Gene3D" id="3.30.40.10">
    <property type="entry name" value="Zinc/RING finger domain, C3HC4 (zinc finger)"/>
    <property type="match status" value="1"/>
</dbReference>
<dbReference type="InterPro" id="IPR006574">
    <property type="entry name" value="PRY"/>
</dbReference>
<dbReference type="InterPro" id="IPR020457">
    <property type="entry name" value="Znf_B-box_chordata"/>
</dbReference>
<keyword evidence="21" id="KW-1185">Reference proteome</keyword>
<evidence type="ECO:0000256" key="8">
    <source>
        <dbReference type="ARBA" id="ARBA00022679"/>
    </source>
</evidence>
<dbReference type="RefSeq" id="XP_054834658.1">
    <property type="nucleotide sequence ID" value="XM_054978683.1"/>
</dbReference>
<dbReference type="GeneID" id="129329224"/>
<dbReference type="GO" id="GO:0005737">
    <property type="term" value="C:cytoplasm"/>
    <property type="evidence" value="ECO:0007669"/>
    <property type="project" value="UniProtKB-SubCell"/>
</dbReference>
<evidence type="ECO:0000256" key="3">
    <source>
        <dbReference type="ARBA" id="ARBA00004906"/>
    </source>
</evidence>
<feature type="coiled-coil region" evidence="17">
    <location>
        <begin position="137"/>
        <end position="175"/>
    </location>
</feature>
<dbReference type="InterPro" id="IPR001870">
    <property type="entry name" value="B30.2/SPRY"/>
</dbReference>
<keyword evidence="8" id="KW-0808">Transferase</keyword>
<dbReference type="SMART" id="SM00589">
    <property type="entry name" value="PRY"/>
    <property type="match status" value="1"/>
</dbReference>
<evidence type="ECO:0000256" key="13">
    <source>
        <dbReference type="ARBA" id="ARBA00022833"/>
    </source>
</evidence>
<dbReference type="InterPro" id="IPR013083">
    <property type="entry name" value="Znf_RING/FYVE/PHD"/>
</dbReference>
<dbReference type="SUPFAM" id="SSF57845">
    <property type="entry name" value="B-box zinc-binding domain"/>
    <property type="match status" value="1"/>
</dbReference>
<evidence type="ECO:0000259" key="18">
    <source>
        <dbReference type="PROSITE" id="PS50089"/>
    </source>
</evidence>
<feature type="domain" description="B box-type" evidence="19">
    <location>
        <begin position="97"/>
        <end position="133"/>
    </location>
</feature>
<dbReference type="PRINTS" id="PR01407">
    <property type="entry name" value="BUTYPHLNCDUF"/>
</dbReference>
<dbReference type="Pfam" id="PF15227">
    <property type="entry name" value="zf-C3HC4_4"/>
    <property type="match status" value="1"/>
</dbReference>
<evidence type="ECO:0000256" key="15">
    <source>
        <dbReference type="ARBA" id="ARBA00034460"/>
    </source>
</evidence>
<evidence type="ECO:0000256" key="11">
    <source>
        <dbReference type="ARBA" id="ARBA00022771"/>
    </source>
</evidence>
<evidence type="ECO:0000256" key="12">
    <source>
        <dbReference type="ARBA" id="ARBA00022786"/>
    </source>
</evidence>
<keyword evidence="12" id="KW-0833">Ubl conjugation pathway</keyword>
<comment type="function">
    <text evidence="15">Neurotoxin that produces dose-dependent hypolocomotion and hyperalgesia in mice. May directly act on the central nervous system, as it is 6500-fold more potent when administered intracerebroventricularly than intraperitoneal.</text>
</comment>
<proteinExistence type="inferred from homology"/>
<dbReference type="SMART" id="SM00184">
    <property type="entry name" value="RING"/>
    <property type="match status" value="1"/>
</dbReference>
<name>A0AA97JA48_EUBMA</name>
<feature type="domain" description="B30.2/SPRY" evidence="20">
    <location>
        <begin position="249"/>
        <end position="438"/>
    </location>
</feature>
<dbReference type="Gene3D" id="2.60.120.920">
    <property type="match status" value="1"/>
</dbReference>
<dbReference type="PROSITE" id="PS50188">
    <property type="entry name" value="B302_SPRY"/>
    <property type="match status" value="1"/>
</dbReference>
<dbReference type="Gene3D" id="3.30.160.60">
    <property type="entry name" value="Classic Zinc Finger"/>
    <property type="match status" value="1"/>
</dbReference>
<dbReference type="SUPFAM" id="SSF49899">
    <property type="entry name" value="Concanavalin A-like lectins/glucanases"/>
    <property type="match status" value="1"/>
</dbReference>
<dbReference type="InterPro" id="IPR017907">
    <property type="entry name" value="Znf_RING_CS"/>
</dbReference>
<evidence type="ECO:0000256" key="17">
    <source>
        <dbReference type="SAM" id="Coils"/>
    </source>
</evidence>
<feature type="domain" description="RING-type" evidence="18">
    <location>
        <begin position="17"/>
        <end position="58"/>
    </location>
</feature>
<dbReference type="InterPro" id="IPR050143">
    <property type="entry name" value="TRIM/RBCC"/>
</dbReference>
<organism evidence="21 22">
    <name type="scientific">Eublepharis macularius</name>
    <name type="common">Leopard gecko</name>
    <name type="synonym">Cyrtodactylus macularius</name>
    <dbReference type="NCBI Taxonomy" id="481883"/>
    <lineage>
        <taxon>Eukaryota</taxon>
        <taxon>Metazoa</taxon>
        <taxon>Chordata</taxon>
        <taxon>Craniata</taxon>
        <taxon>Vertebrata</taxon>
        <taxon>Euteleostomi</taxon>
        <taxon>Lepidosauria</taxon>
        <taxon>Squamata</taxon>
        <taxon>Bifurcata</taxon>
        <taxon>Gekkota</taxon>
        <taxon>Eublepharidae</taxon>
        <taxon>Eublepharinae</taxon>
        <taxon>Eublepharis</taxon>
    </lineage>
</organism>
<comment type="catalytic activity">
    <reaction evidence="1">
        <text>S-ubiquitinyl-[E2 ubiquitin-conjugating enzyme]-L-cysteine + [acceptor protein]-L-lysine = [E2 ubiquitin-conjugating enzyme]-L-cysteine + N(6)-ubiquitinyl-[acceptor protein]-L-lysine.</text>
        <dbReference type="EC" id="2.3.2.27"/>
    </reaction>
</comment>
<dbReference type="SUPFAM" id="SSF57850">
    <property type="entry name" value="RING/U-box"/>
    <property type="match status" value="1"/>
</dbReference>
<dbReference type="FunFam" id="2.60.120.920:FF:000004">
    <property type="entry name" value="Butyrophilin subfamily 1 member A1"/>
    <property type="match status" value="1"/>
</dbReference>
<keyword evidence="9" id="KW-0528">Neurotoxin</keyword>
<keyword evidence="9" id="KW-0800">Toxin</keyword>
<dbReference type="InterPro" id="IPR001841">
    <property type="entry name" value="Znf_RING"/>
</dbReference>
<gene>
    <name evidence="22" type="primary">LOC129329224</name>
</gene>
<dbReference type="InterPro" id="IPR000315">
    <property type="entry name" value="Znf_B-box"/>
</dbReference>
<dbReference type="InterPro" id="IPR043136">
    <property type="entry name" value="B30.2/SPRY_sf"/>
</dbReference>
<dbReference type="GO" id="GO:0008270">
    <property type="term" value="F:zinc ion binding"/>
    <property type="evidence" value="ECO:0007669"/>
    <property type="project" value="UniProtKB-KW"/>
</dbReference>
<evidence type="ECO:0000256" key="10">
    <source>
        <dbReference type="ARBA" id="ARBA00022723"/>
    </source>
</evidence>
<dbReference type="Pfam" id="PF00643">
    <property type="entry name" value="zf-B_box"/>
    <property type="match status" value="1"/>
</dbReference>
<dbReference type="AlphaFoldDB" id="A0AA97JA48"/>
<dbReference type="InterPro" id="IPR003877">
    <property type="entry name" value="SPRY_dom"/>
</dbReference>
<dbReference type="GO" id="GO:0061630">
    <property type="term" value="F:ubiquitin protein ligase activity"/>
    <property type="evidence" value="ECO:0007669"/>
    <property type="project" value="UniProtKB-EC"/>
</dbReference>
<evidence type="ECO:0000256" key="14">
    <source>
        <dbReference type="ARBA" id="ARBA00023054"/>
    </source>
</evidence>
<dbReference type="InterPro" id="IPR003879">
    <property type="entry name" value="Butyrophylin_SPRY"/>
</dbReference>
<dbReference type="PROSITE" id="PS50119">
    <property type="entry name" value="ZF_BBOX"/>
    <property type="match status" value="1"/>
</dbReference>
<dbReference type="PRINTS" id="PR01406">
    <property type="entry name" value="BBOXZNFINGER"/>
</dbReference>
<evidence type="ECO:0000313" key="22">
    <source>
        <dbReference type="RefSeq" id="XP_054834658.1"/>
    </source>
</evidence>
<evidence type="ECO:0000256" key="16">
    <source>
        <dbReference type="PROSITE-ProRule" id="PRU00024"/>
    </source>
</evidence>
<dbReference type="Pfam" id="PF13765">
    <property type="entry name" value="PRY"/>
    <property type="match status" value="1"/>
</dbReference>
<keyword evidence="11 16" id="KW-0863">Zinc-finger</keyword>
<evidence type="ECO:0000259" key="19">
    <source>
        <dbReference type="PROSITE" id="PS50119"/>
    </source>
</evidence>
<reference evidence="22" key="1">
    <citation type="submission" date="2025-08" db="UniProtKB">
        <authorList>
            <consortium name="RefSeq"/>
        </authorList>
    </citation>
    <scope>IDENTIFICATION</scope>
    <source>
        <tissue evidence="22">Blood</tissue>
    </source>
</reference>
<dbReference type="InterPro" id="IPR013320">
    <property type="entry name" value="ConA-like_dom_sf"/>
</dbReference>
<protein>
    <recommendedName>
        <fullName evidence="6">RING-type E3 ubiquitin transferase</fullName>
        <ecNumber evidence="6">2.3.2.27</ecNumber>
    </recommendedName>
</protein>
<keyword evidence="14 17" id="KW-0175">Coiled coil</keyword>
<comment type="similarity">
    <text evidence="4">Belongs to the TRIM/RBCC family.</text>
</comment>
<evidence type="ECO:0000256" key="7">
    <source>
        <dbReference type="ARBA" id="ARBA00022490"/>
    </source>
</evidence>
<comment type="pathway">
    <text evidence="3">Protein modification; protein ubiquitination.</text>
</comment>
<evidence type="ECO:0000256" key="9">
    <source>
        <dbReference type="ARBA" id="ARBA00022699"/>
    </source>
</evidence>
<sequence length="438" mass="50101">MAACENPVQGLQKAAVCSICLEYFKDPVSIECGHNFCRACITQCCDESRRHFCCPHCRRRACKRDFRPNRELASMVELAKRFKLQEEVESGGGKGGCEKHQEPLKLFCDDDQSLICVVCDRSKEHRSHTVLPLEEAAQDYKEQIQSQLQTRKQERERLQDLKQASERTVEEYLNVKKILNRSKKEELHLPMEISQDLKEKLSSFDKKNFSLEKYLKKFKDSLMSELQEKDEAASLTIGVQTDQEFLCWQKDEILPNGVSTPNPQPVENMTLDLATAGPYVIVSDNGKSVTLGDTRQKRAKSRDQFNVYPCVLGSKGFSSGKHCWEVEVLEGGCWAVGVARESVKRKKKLNFRPEEGIWALEHLGFNHYRALTSPPTSLPLSKMHQKIQVCLDYEAGQVAFFDAEKDTWIFTFPSTSFGGEIIYPWLWVGLRSQLRLCP</sequence>
<keyword evidence="13" id="KW-0862">Zinc</keyword>
<dbReference type="PROSITE" id="PS50089">
    <property type="entry name" value="ZF_RING_2"/>
    <property type="match status" value="1"/>
</dbReference>
<dbReference type="CDD" id="cd19762">
    <property type="entry name" value="Bbox2_TRIM7-like"/>
    <property type="match status" value="1"/>
</dbReference>
<dbReference type="SMART" id="SM00449">
    <property type="entry name" value="SPRY"/>
    <property type="match status" value="1"/>
</dbReference>
<evidence type="ECO:0000256" key="4">
    <source>
        <dbReference type="ARBA" id="ARBA00008518"/>
    </source>
</evidence>
<comment type="similarity">
    <text evidence="5">Belongs to the ohanin/vespryn family.</text>
</comment>
<dbReference type="SMART" id="SM00336">
    <property type="entry name" value="BBOX"/>
    <property type="match status" value="1"/>
</dbReference>
<accession>A0AA97JA48</accession>
<evidence type="ECO:0000256" key="2">
    <source>
        <dbReference type="ARBA" id="ARBA00004496"/>
    </source>
</evidence>
<dbReference type="PANTHER" id="PTHR24103">
    <property type="entry name" value="E3 UBIQUITIN-PROTEIN LIGASE TRIM"/>
    <property type="match status" value="1"/>
</dbReference>
<dbReference type="Pfam" id="PF00622">
    <property type="entry name" value="SPRY"/>
    <property type="match status" value="1"/>
</dbReference>
<dbReference type="KEGG" id="emc:129329224"/>
<evidence type="ECO:0000256" key="6">
    <source>
        <dbReference type="ARBA" id="ARBA00012483"/>
    </source>
</evidence>
<evidence type="ECO:0000256" key="5">
    <source>
        <dbReference type="ARBA" id="ARBA00009651"/>
    </source>
</evidence>
<dbReference type="CDD" id="cd12888">
    <property type="entry name" value="SPRY_PRY_TRIM7_like"/>
    <property type="match status" value="1"/>
</dbReference>
<evidence type="ECO:0000313" key="21">
    <source>
        <dbReference type="Proteomes" id="UP001190640"/>
    </source>
</evidence>
<evidence type="ECO:0000256" key="1">
    <source>
        <dbReference type="ARBA" id="ARBA00000900"/>
    </source>
</evidence>
<evidence type="ECO:0000259" key="20">
    <source>
        <dbReference type="PROSITE" id="PS50188"/>
    </source>
</evidence>
<comment type="subcellular location">
    <subcellularLocation>
        <location evidence="2">Cytoplasm</location>
    </subcellularLocation>
</comment>
<keyword evidence="7" id="KW-0963">Cytoplasm</keyword>
<dbReference type="EC" id="2.3.2.27" evidence="6"/>